<dbReference type="OrthoDB" id="5989925at2759"/>
<evidence type="ECO:0000256" key="6">
    <source>
        <dbReference type="ARBA" id="ARBA00023274"/>
    </source>
</evidence>
<evidence type="ECO:0000313" key="11">
    <source>
        <dbReference type="Proteomes" id="UP000283509"/>
    </source>
</evidence>
<dbReference type="Pfam" id="PF15433">
    <property type="entry name" value="MRP-S31"/>
    <property type="match status" value="1"/>
</dbReference>
<gene>
    <name evidence="10" type="ORF">C7M84_007360</name>
</gene>
<evidence type="ECO:0000256" key="1">
    <source>
        <dbReference type="ARBA" id="ARBA00004173"/>
    </source>
</evidence>
<dbReference type="EMBL" id="QCYY01001929">
    <property type="protein sequence ID" value="ROT74146.1"/>
    <property type="molecule type" value="Genomic_DNA"/>
</dbReference>
<reference evidence="10 11" key="1">
    <citation type="submission" date="2018-04" db="EMBL/GenBank/DDBJ databases">
        <authorList>
            <person name="Zhang X."/>
            <person name="Yuan J."/>
            <person name="Li F."/>
            <person name="Xiang J."/>
        </authorList>
    </citation>
    <scope>NUCLEOTIDE SEQUENCE [LARGE SCALE GENOMIC DNA]</scope>
    <source>
        <tissue evidence="10">Muscle</tissue>
    </source>
</reference>
<feature type="compositionally biased region" description="Basic and acidic residues" evidence="9">
    <location>
        <begin position="41"/>
        <end position="61"/>
    </location>
</feature>
<comment type="similarity">
    <text evidence="2">Belongs to the mitochondrion-specific ribosomal protein mS31 family.</text>
</comment>
<feature type="region of interest" description="Disordered" evidence="9">
    <location>
        <begin position="38"/>
        <end position="61"/>
    </location>
</feature>
<proteinExistence type="inferred from homology"/>
<organism evidence="10 11">
    <name type="scientific">Penaeus vannamei</name>
    <name type="common">Whiteleg shrimp</name>
    <name type="synonym">Litopenaeus vannamei</name>
    <dbReference type="NCBI Taxonomy" id="6689"/>
    <lineage>
        <taxon>Eukaryota</taxon>
        <taxon>Metazoa</taxon>
        <taxon>Ecdysozoa</taxon>
        <taxon>Arthropoda</taxon>
        <taxon>Crustacea</taxon>
        <taxon>Multicrustacea</taxon>
        <taxon>Malacostraca</taxon>
        <taxon>Eumalacostraca</taxon>
        <taxon>Eucarida</taxon>
        <taxon>Decapoda</taxon>
        <taxon>Dendrobranchiata</taxon>
        <taxon>Penaeoidea</taxon>
        <taxon>Penaeidae</taxon>
        <taxon>Penaeus</taxon>
    </lineage>
</organism>
<evidence type="ECO:0000313" key="10">
    <source>
        <dbReference type="EMBL" id="ROT74146.1"/>
    </source>
</evidence>
<keyword evidence="4 10" id="KW-0689">Ribosomal protein</keyword>
<protein>
    <recommendedName>
        <fullName evidence="7">Small ribosomal subunit protein mS31</fullName>
    </recommendedName>
    <alternativeName>
        <fullName evidence="8">28S ribosomal protein S31, mitochondrial</fullName>
    </alternativeName>
</protein>
<keyword evidence="3" id="KW-0809">Transit peptide</keyword>
<dbReference type="GO" id="GO:0003735">
    <property type="term" value="F:structural constituent of ribosome"/>
    <property type="evidence" value="ECO:0007669"/>
    <property type="project" value="InterPro"/>
</dbReference>
<reference evidence="10 11" key="2">
    <citation type="submission" date="2019-01" db="EMBL/GenBank/DDBJ databases">
        <title>The decoding of complex shrimp genome reveals the adaptation for benthos swimmer, frequently molting mechanism and breeding impact on genome.</title>
        <authorList>
            <person name="Sun Y."/>
            <person name="Gao Y."/>
            <person name="Yu Y."/>
        </authorList>
    </citation>
    <scope>NUCLEOTIDE SEQUENCE [LARGE SCALE GENOMIC DNA]</scope>
    <source>
        <tissue evidence="10">Muscle</tissue>
    </source>
</reference>
<dbReference type="PANTHER" id="PTHR13231:SF3">
    <property type="entry name" value="SMALL RIBOSOMAL SUBUNIT PROTEIN MS31"/>
    <property type="match status" value="1"/>
</dbReference>
<evidence type="ECO:0000256" key="7">
    <source>
        <dbReference type="ARBA" id="ARBA00035133"/>
    </source>
</evidence>
<dbReference type="GO" id="GO:0005763">
    <property type="term" value="C:mitochondrial small ribosomal subunit"/>
    <property type="evidence" value="ECO:0007669"/>
    <property type="project" value="InterPro"/>
</dbReference>
<name>A0A3R7M6B0_PENVA</name>
<dbReference type="PANTHER" id="PTHR13231">
    <property type="entry name" value="MITOCHONDRIAL RIBOSOMAL PROTEIN S31"/>
    <property type="match status" value="1"/>
</dbReference>
<comment type="caution">
    <text evidence="10">The sequence shown here is derived from an EMBL/GenBank/DDBJ whole genome shotgun (WGS) entry which is preliminary data.</text>
</comment>
<accession>A0A3R7M6B0</accession>
<sequence length="371" mass="42076">MITTTTMASATGSRCLYRTLFHRYGLLSRGQVRSLCSVPPEDGKAPEKQESAEAKANEKKAAAKKKLNDLLASLATTDRIPVERTNSLKLSQPKPRQKTKAPKTEAEVPPPPPEEQVIEPELAAATKEVAKSLGGDVEATESELLSTLKSHALDTSASEKPSANLSELFVGLKVERSQSKPVFERPRRKRYDRDDHQRMQQGTQRPDEYVRPTRVTSREYVKTDIFGGEPLKIFSSEESKAKEIVESACPVWDATHAREIQQTVVQPPSNAFVEMIQWTRQGKLWTFPIDNEIGLEQEKKIGFQEHVFLEQHLEGWCPRRGPIRHFMELVCTGLSKNPYLTVERKKAHIMWYKNYFEEKHDILKEIGAIEA</sequence>
<dbReference type="Proteomes" id="UP000283509">
    <property type="component" value="Unassembled WGS sequence"/>
</dbReference>
<dbReference type="AlphaFoldDB" id="A0A3R7M6B0"/>
<keyword evidence="5" id="KW-0496">Mitochondrion</keyword>
<keyword evidence="6" id="KW-0687">Ribonucleoprotein</keyword>
<evidence type="ECO:0000256" key="8">
    <source>
        <dbReference type="ARBA" id="ARBA00035363"/>
    </source>
</evidence>
<evidence type="ECO:0000256" key="9">
    <source>
        <dbReference type="SAM" id="MobiDB-lite"/>
    </source>
</evidence>
<evidence type="ECO:0000256" key="5">
    <source>
        <dbReference type="ARBA" id="ARBA00023128"/>
    </source>
</evidence>
<feature type="region of interest" description="Disordered" evidence="9">
    <location>
        <begin position="82"/>
        <end position="115"/>
    </location>
</feature>
<keyword evidence="11" id="KW-1185">Reference proteome</keyword>
<feature type="compositionally biased region" description="Basic and acidic residues" evidence="9">
    <location>
        <begin position="180"/>
        <end position="198"/>
    </location>
</feature>
<feature type="region of interest" description="Disordered" evidence="9">
    <location>
        <begin position="180"/>
        <end position="211"/>
    </location>
</feature>
<dbReference type="STRING" id="6689.A0A3R7M6B0"/>
<dbReference type="InterPro" id="IPR026299">
    <property type="entry name" value="MRP-S31"/>
</dbReference>
<evidence type="ECO:0000256" key="3">
    <source>
        <dbReference type="ARBA" id="ARBA00022946"/>
    </source>
</evidence>
<evidence type="ECO:0000256" key="2">
    <source>
        <dbReference type="ARBA" id="ARBA00011057"/>
    </source>
</evidence>
<comment type="subcellular location">
    <subcellularLocation>
        <location evidence="1">Mitochondrion</location>
    </subcellularLocation>
</comment>
<evidence type="ECO:0000256" key="4">
    <source>
        <dbReference type="ARBA" id="ARBA00022980"/>
    </source>
</evidence>